<name>A0A1X0R5M2_RHIZD</name>
<evidence type="ECO:0000313" key="1">
    <source>
        <dbReference type="EMBL" id="ORE07330.1"/>
    </source>
</evidence>
<reference evidence="1" key="1">
    <citation type="journal article" date="2016" name="Proc. Natl. Acad. Sci. U.S.A.">
        <title>Lipid metabolic changes in an early divergent fungus govern the establishment of a mutualistic symbiosis with endobacteria.</title>
        <authorList>
            <person name="Lastovetsky O.A."/>
            <person name="Gaspar M.L."/>
            <person name="Mondo S.J."/>
            <person name="LaButti K.M."/>
            <person name="Sandor L."/>
            <person name="Grigoriev I.V."/>
            <person name="Henry S.A."/>
            <person name="Pawlowska T.E."/>
        </authorList>
    </citation>
    <scope>NUCLEOTIDE SEQUENCE [LARGE SCALE GENOMIC DNA]</scope>
    <source>
        <strain evidence="1">ATCC 52814</strain>
    </source>
</reference>
<dbReference type="OrthoDB" id="2288096at2759"/>
<feature type="non-terminal residue" evidence="1">
    <location>
        <position position="1"/>
    </location>
</feature>
<dbReference type="VEuPathDB" id="FungiDB:BCV72DRAFT_326749"/>
<dbReference type="AlphaFoldDB" id="A0A1X0R5M2"/>
<dbReference type="EMBL" id="KV921906">
    <property type="protein sequence ID" value="ORE07330.1"/>
    <property type="molecule type" value="Genomic_DNA"/>
</dbReference>
<accession>A0A1X0R5M2</accession>
<sequence length="163" mass="18477">STYFDPLLSCVVADAERSVLLRWLDKTVNSSIALRPDTDISIIDQLQFGETLDHGEVKIAELTCNKAALCIDLAKIACFSKEDSDCHLLEPAIAFQVHGLAVKFYLTRLDHDGLYMMYEIGHLDFPSSLAQLPVFINLKNLNILLLVCHIFWKFCNFFFATFN</sequence>
<proteinExistence type="predicted"/>
<gene>
    <name evidence="1" type="ORF">BCV72DRAFT_326749</name>
</gene>
<organism evidence="1">
    <name type="scientific">Rhizopus microsporus var. microsporus</name>
    <dbReference type="NCBI Taxonomy" id="86635"/>
    <lineage>
        <taxon>Eukaryota</taxon>
        <taxon>Fungi</taxon>
        <taxon>Fungi incertae sedis</taxon>
        <taxon>Mucoromycota</taxon>
        <taxon>Mucoromycotina</taxon>
        <taxon>Mucoromycetes</taxon>
        <taxon>Mucorales</taxon>
        <taxon>Mucorineae</taxon>
        <taxon>Rhizopodaceae</taxon>
        <taxon>Rhizopus</taxon>
    </lineage>
</organism>
<protein>
    <submittedName>
        <fullName evidence="1">Uncharacterized protein</fullName>
    </submittedName>
</protein>
<dbReference type="Proteomes" id="UP000242414">
    <property type="component" value="Unassembled WGS sequence"/>
</dbReference>